<gene>
    <name evidence="1" type="ORF">IEE_05351</name>
</gene>
<evidence type="ECO:0000313" key="1">
    <source>
        <dbReference type="EMBL" id="EJQ36454.1"/>
    </source>
</evidence>
<evidence type="ECO:0008006" key="3">
    <source>
        <dbReference type="Google" id="ProtNLM"/>
    </source>
</evidence>
<dbReference type="PATRIC" id="fig|1053189.3.peg.5456"/>
<dbReference type="HOGENOM" id="CLU_129137_0_0_9"/>
<evidence type="ECO:0000313" key="2">
    <source>
        <dbReference type="Proteomes" id="UP000006600"/>
    </source>
</evidence>
<sequence>MRKKKIRGLKRRCRTFLKCITEDTNSLPNYHDHSDLGCWHLYLPFNKFFIDYMNTPNSFKKFFIQTAINRVQYLIDIKTETEKEYRIYFVISLPNLQVSNILVLFSKRDIERFWEGFLGRDMKEQSFYSLPQDDNIRATLGLYIPKRLDIRGYKEVVGSYNYPPEEEVWFVGELN</sequence>
<name>J8ACW3_BACCE</name>
<proteinExistence type="predicted"/>
<comment type="caution">
    <text evidence="1">The sequence shown here is derived from an EMBL/GenBank/DDBJ whole genome shotgun (WGS) entry which is preliminary data.</text>
</comment>
<reference evidence="1 2" key="1">
    <citation type="submission" date="2012-04" db="EMBL/GenBank/DDBJ databases">
        <title>The Genome Sequence of Bacillus cereus BAG5X1-1.</title>
        <authorList>
            <consortium name="The Broad Institute Genome Sequencing Platform"/>
            <consortium name="The Broad Institute Genome Sequencing Center for Infectious Disease"/>
            <person name="Feldgarden M."/>
            <person name="Van der Auwera G.A."/>
            <person name="Mahillon J."/>
            <person name="Duprez V."/>
            <person name="Timmery S."/>
            <person name="Mattelet C."/>
            <person name="Dierick K."/>
            <person name="Sun M."/>
            <person name="Yu Z."/>
            <person name="Zhu L."/>
            <person name="Hu X."/>
            <person name="Shank E.B."/>
            <person name="Swiecicka I."/>
            <person name="Hansen B.M."/>
            <person name="Andrup L."/>
            <person name="Young S.K."/>
            <person name="Zeng Q."/>
            <person name="Gargeya S."/>
            <person name="Fitzgerald M."/>
            <person name="Haas B."/>
            <person name="Abouelleil A."/>
            <person name="Alvarado L."/>
            <person name="Arachchi H.M."/>
            <person name="Berlin A."/>
            <person name="Chapman S.B."/>
            <person name="Goldberg J."/>
            <person name="Griggs A."/>
            <person name="Gujja S."/>
            <person name="Hansen M."/>
            <person name="Howarth C."/>
            <person name="Imamovic A."/>
            <person name="Larimer J."/>
            <person name="McCowen C."/>
            <person name="Montmayeur A."/>
            <person name="Murphy C."/>
            <person name="Neiman D."/>
            <person name="Pearson M."/>
            <person name="Priest M."/>
            <person name="Roberts A."/>
            <person name="Saif S."/>
            <person name="Shea T."/>
            <person name="Sisk P."/>
            <person name="Sykes S."/>
            <person name="Wortman J."/>
            <person name="Nusbaum C."/>
            <person name="Birren B."/>
        </authorList>
    </citation>
    <scope>NUCLEOTIDE SEQUENCE [LARGE SCALE GENOMIC DNA]</scope>
    <source>
        <strain evidence="1 2">BAG5X1-1</strain>
    </source>
</reference>
<dbReference type="InterPro" id="IPR025075">
    <property type="entry name" value="DUF3916"/>
</dbReference>
<dbReference type="AlphaFoldDB" id="J8ACW3"/>
<organism evidence="1 2">
    <name type="scientific">Bacillus cereus BAG5X1-1</name>
    <dbReference type="NCBI Taxonomy" id="1053189"/>
    <lineage>
        <taxon>Bacteria</taxon>
        <taxon>Bacillati</taxon>
        <taxon>Bacillota</taxon>
        <taxon>Bacilli</taxon>
        <taxon>Bacillales</taxon>
        <taxon>Bacillaceae</taxon>
        <taxon>Bacillus</taxon>
        <taxon>Bacillus cereus group</taxon>
    </lineage>
</organism>
<dbReference type="Proteomes" id="UP000006600">
    <property type="component" value="Unassembled WGS sequence"/>
</dbReference>
<dbReference type="Pfam" id="PF13079">
    <property type="entry name" value="DUF3916"/>
    <property type="match status" value="1"/>
</dbReference>
<protein>
    <recommendedName>
        <fullName evidence="3">DUF3916 domain-containing protein</fullName>
    </recommendedName>
</protein>
<dbReference type="RefSeq" id="WP_002107225.1">
    <property type="nucleotide sequence ID" value="NZ_JH791998.1"/>
</dbReference>
<accession>J8ACW3</accession>
<dbReference type="EMBL" id="AHDJ01000069">
    <property type="protein sequence ID" value="EJQ36454.1"/>
    <property type="molecule type" value="Genomic_DNA"/>
</dbReference>